<feature type="compositionally biased region" description="Low complexity" evidence="1">
    <location>
        <begin position="328"/>
        <end position="344"/>
    </location>
</feature>
<evidence type="ECO:0000256" key="1">
    <source>
        <dbReference type="SAM" id="MobiDB-lite"/>
    </source>
</evidence>
<dbReference type="InterPro" id="IPR025855">
    <property type="entry name" value="Replic_Relax"/>
</dbReference>
<dbReference type="Pfam" id="PF13814">
    <property type="entry name" value="Replic_Relax"/>
    <property type="match status" value="1"/>
</dbReference>
<sequence>MAHPPRAGEPGPFVQRLQGRLPDGHPCPAWALDDAGWRIASNLLGAVKKSHDTVKPQHIAHALATSEFLVGLLELGLAPEPGRFPAVASGKRGSFATATDERLRWLSSETSHRPWSEYNQRTNAQEPRALRPDAILELLHAKVRVFVECEMGTHTIASSLEDAAGTTVSKLNRYASFMTTGTAASAGPVQTFYAQHFPDRFAPHLLLLVQTSARQRSVEKVVSEWAAEWRRANPSGLPLDVRVRLTPEAVAEYGALLPGASAGVPSGPSPLTLTTTEADAVVRFYRSVNATFKELREAARKEGRDPPPYPVGSQEVFALSERIREQSPARQQQSAAASRPAVAR</sequence>
<evidence type="ECO:0000313" key="3">
    <source>
        <dbReference type="Proteomes" id="UP000268094"/>
    </source>
</evidence>
<evidence type="ECO:0000313" key="2">
    <source>
        <dbReference type="EMBL" id="RKG68214.1"/>
    </source>
</evidence>
<gene>
    <name evidence="2" type="ORF">D7V88_40775</name>
</gene>
<organism evidence="2 3">
    <name type="scientific">Corallococcus terminator</name>
    <dbReference type="NCBI Taxonomy" id="2316733"/>
    <lineage>
        <taxon>Bacteria</taxon>
        <taxon>Pseudomonadati</taxon>
        <taxon>Myxococcota</taxon>
        <taxon>Myxococcia</taxon>
        <taxon>Myxococcales</taxon>
        <taxon>Cystobacterineae</taxon>
        <taxon>Myxococcaceae</taxon>
        <taxon>Corallococcus</taxon>
    </lineage>
</organism>
<dbReference type="Proteomes" id="UP000268094">
    <property type="component" value="Unassembled WGS sequence"/>
</dbReference>
<protein>
    <submittedName>
        <fullName evidence="2">Uncharacterized protein</fullName>
    </submittedName>
</protein>
<feature type="region of interest" description="Disordered" evidence="1">
    <location>
        <begin position="320"/>
        <end position="344"/>
    </location>
</feature>
<comment type="caution">
    <text evidence="2">The sequence shown here is derived from an EMBL/GenBank/DDBJ whole genome shotgun (WGS) entry which is preliminary data.</text>
</comment>
<accession>A0A3A8HL17</accession>
<dbReference type="AlphaFoldDB" id="A0A3A8HL17"/>
<reference evidence="3" key="1">
    <citation type="submission" date="2018-09" db="EMBL/GenBank/DDBJ databases">
        <authorList>
            <person name="Livingstone P.G."/>
            <person name="Whitworth D.E."/>
        </authorList>
    </citation>
    <scope>NUCLEOTIDE SEQUENCE [LARGE SCALE GENOMIC DNA]</scope>
    <source>
        <strain evidence="3">CA054A</strain>
    </source>
</reference>
<proteinExistence type="predicted"/>
<name>A0A3A8HL17_9BACT</name>
<dbReference type="EMBL" id="RAVZ01000615">
    <property type="protein sequence ID" value="RKG68214.1"/>
    <property type="molecule type" value="Genomic_DNA"/>
</dbReference>
<keyword evidence="3" id="KW-1185">Reference proteome</keyword>